<feature type="transmembrane region" description="Helical" evidence="13">
    <location>
        <begin position="112"/>
        <end position="129"/>
    </location>
</feature>
<dbReference type="GO" id="GO:0051537">
    <property type="term" value="F:2 iron, 2 sulfur cluster binding"/>
    <property type="evidence" value="ECO:0007669"/>
    <property type="project" value="UniProtKB-KW"/>
</dbReference>
<dbReference type="PANTHER" id="PTHR47354:SF8">
    <property type="entry name" value="1,2-PHENYLACETYL-COA EPOXIDASE, SUBUNIT E"/>
    <property type="match status" value="1"/>
</dbReference>
<keyword evidence="3" id="KW-0285">Flavoprotein</keyword>
<protein>
    <submittedName>
        <fullName evidence="15">Putative oxidoreductase</fullName>
    </submittedName>
</protein>
<dbReference type="CDD" id="cd06198">
    <property type="entry name" value="FNR_like_3"/>
    <property type="match status" value="1"/>
</dbReference>
<accession>A0A0J9EBL7</accession>
<evidence type="ECO:0000259" key="14">
    <source>
        <dbReference type="PROSITE" id="PS51384"/>
    </source>
</evidence>
<keyword evidence="4 13" id="KW-0812">Transmembrane</keyword>
<name>A0A0J9EBL7_9RHOB</name>
<dbReference type="Pfam" id="PF00970">
    <property type="entry name" value="FAD_binding_6"/>
    <property type="match status" value="1"/>
</dbReference>
<dbReference type="SUPFAM" id="SSF52343">
    <property type="entry name" value="Ferredoxin reductase-like, C-terminal NADP-linked domain"/>
    <property type="match status" value="1"/>
</dbReference>
<dbReference type="PATRIC" id="fig|1675527.3.peg.228"/>
<dbReference type="Pfam" id="PF01794">
    <property type="entry name" value="Ferric_reduct"/>
    <property type="match status" value="1"/>
</dbReference>
<reference evidence="15 16" key="1">
    <citation type="submission" date="2015-06" db="EMBL/GenBank/DDBJ databases">
        <title>Draft genome sequence of an Alphaproteobacteria species associated to the Mediterranean sponge Oscarella lobularis.</title>
        <authorList>
            <person name="Jourda C."/>
            <person name="Santini S."/>
            <person name="Claverie J.-M."/>
        </authorList>
    </citation>
    <scope>NUCLEOTIDE SEQUENCE [LARGE SCALE GENOMIC DNA]</scope>
    <source>
        <strain evidence="15">IGS</strain>
    </source>
</reference>
<dbReference type="GO" id="GO:0016491">
    <property type="term" value="F:oxidoreductase activity"/>
    <property type="evidence" value="ECO:0007669"/>
    <property type="project" value="UniProtKB-KW"/>
</dbReference>
<dbReference type="InterPro" id="IPR008333">
    <property type="entry name" value="Cbr1-like_FAD-bd_dom"/>
</dbReference>
<dbReference type="Proteomes" id="UP000037178">
    <property type="component" value="Unassembled WGS sequence"/>
</dbReference>
<evidence type="ECO:0000256" key="5">
    <source>
        <dbReference type="ARBA" id="ARBA00022714"/>
    </source>
</evidence>
<dbReference type="InterPro" id="IPR050415">
    <property type="entry name" value="MRET"/>
</dbReference>
<evidence type="ECO:0000256" key="1">
    <source>
        <dbReference type="ARBA" id="ARBA00001974"/>
    </source>
</evidence>
<evidence type="ECO:0000256" key="2">
    <source>
        <dbReference type="ARBA" id="ARBA00004141"/>
    </source>
</evidence>
<keyword evidence="10" id="KW-0408">Iron</keyword>
<keyword evidence="9" id="KW-0560">Oxidoreductase</keyword>
<dbReference type="GO" id="GO:0016020">
    <property type="term" value="C:membrane"/>
    <property type="evidence" value="ECO:0007669"/>
    <property type="project" value="UniProtKB-SubCell"/>
</dbReference>
<dbReference type="EMBL" id="LFTY01000001">
    <property type="protein sequence ID" value="KMW60041.1"/>
    <property type="molecule type" value="Genomic_DNA"/>
</dbReference>
<dbReference type="GO" id="GO:0050660">
    <property type="term" value="F:flavin adenine dinucleotide binding"/>
    <property type="evidence" value="ECO:0007669"/>
    <property type="project" value="TreeGrafter"/>
</dbReference>
<dbReference type="InterPro" id="IPR013130">
    <property type="entry name" value="Fe3_Rdtase_TM_dom"/>
</dbReference>
<evidence type="ECO:0000256" key="13">
    <source>
        <dbReference type="SAM" id="Phobius"/>
    </source>
</evidence>
<evidence type="ECO:0000256" key="10">
    <source>
        <dbReference type="ARBA" id="ARBA00023004"/>
    </source>
</evidence>
<evidence type="ECO:0000313" key="15">
    <source>
        <dbReference type="EMBL" id="KMW60041.1"/>
    </source>
</evidence>
<feature type="transmembrane region" description="Helical" evidence="13">
    <location>
        <begin position="166"/>
        <end position="186"/>
    </location>
</feature>
<keyword evidence="12 13" id="KW-0472">Membrane</keyword>
<dbReference type="InterPro" id="IPR001433">
    <property type="entry name" value="OxRdtase_FAD/NAD-bd"/>
</dbReference>
<keyword evidence="8 13" id="KW-1133">Transmembrane helix</keyword>
<evidence type="ECO:0000256" key="8">
    <source>
        <dbReference type="ARBA" id="ARBA00022989"/>
    </source>
</evidence>
<organism evidence="15 16">
    <name type="scientific">Candidatus Rhodobacter oscarellae</name>
    <dbReference type="NCBI Taxonomy" id="1675527"/>
    <lineage>
        <taxon>Bacteria</taxon>
        <taxon>Pseudomonadati</taxon>
        <taxon>Pseudomonadota</taxon>
        <taxon>Alphaproteobacteria</taxon>
        <taxon>Rhodobacterales</taxon>
        <taxon>Rhodobacter group</taxon>
        <taxon>Rhodobacter</taxon>
    </lineage>
</organism>
<dbReference type="InterPro" id="IPR017938">
    <property type="entry name" value="Riboflavin_synthase-like_b-brl"/>
</dbReference>
<gene>
    <name evidence="15" type="ORF">AIOL_000191</name>
</gene>
<keyword evidence="11" id="KW-0411">Iron-sulfur</keyword>
<evidence type="ECO:0000256" key="12">
    <source>
        <dbReference type="ARBA" id="ARBA00023136"/>
    </source>
</evidence>
<comment type="subcellular location">
    <subcellularLocation>
        <location evidence="2">Membrane</location>
        <topology evidence="2">Multi-pass membrane protein</topology>
    </subcellularLocation>
</comment>
<keyword evidence="5" id="KW-0001">2Fe-2S</keyword>
<evidence type="ECO:0000256" key="9">
    <source>
        <dbReference type="ARBA" id="ARBA00023002"/>
    </source>
</evidence>
<dbReference type="AlphaFoldDB" id="A0A0J9EBL7"/>
<feature type="domain" description="FAD-binding FR-type" evidence="14">
    <location>
        <begin position="188"/>
        <end position="290"/>
    </location>
</feature>
<dbReference type="PANTHER" id="PTHR47354">
    <property type="entry name" value="NADH OXIDOREDUCTASE HCR"/>
    <property type="match status" value="1"/>
</dbReference>
<evidence type="ECO:0000256" key="3">
    <source>
        <dbReference type="ARBA" id="ARBA00022630"/>
    </source>
</evidence>
<evidence type="ECO:0000256" key="7">
    <source>
        <dbReference type="ARBA" id="ARBA00022827"/>
    </source>
</evidence>
<evidence type="ECO:0000256" key="11">
    <source>
        <dbReference type="ARBA" id="ARBA00023014"/>
    </source>
</evidence>
<evidence type="ECO:0000256" key="4">
    <source>
        <dbReference type="ARBA" id="ARBA00022692"/>
    </source>
</evidence>
<comment type="cofactor">
    <cofactor evidence="1">
        <name>FAD</name>
        <dbReference type="ChEBI" id="CHEBI:57692"/>
    </cofactor>
</comment>
<dbReference type="Pfam" id="PF00175">
    <property type="entry name" value="NAD_binding_1"/>
    <property type="match status" value="1"/>
</dbReference>
<proteinExistence type="predicted"/>
<feature type="transmembrane region" description="Helical" evidence="13">
    <location>
        <begin position="30"/>
        <end position="48"/>
    </location>
</feature>
<keyword evidence="6" id="KW-0479">Metal-binding</keyword>
<evidence type="ECO:0000313" key="16">
    <source>
        <dbReference type="Proteomes" id="UP000037178"/>
    </source>
</evidence>
<dbReference type="Gene3D" id="2.40.30.10">
    <property type="entry name" value="Translation factors"/>
    <property type="match status" value="1"/>
</dbReference>
<dbReference type="PRINTS" id="PR00410">
    <property type="entry name" value="PHEHYDRXLASE"/>
</dbReference>
<evidence type="ECO:0000256" key="6">
    <source>
        <dbReference type="ARBA" id="ARBA00022723"/>
    </source>
</evidence>
<dbReference type="STRING" id="1675527.AIOL_000191"/>
<feature type="transmembrane region" description="Helical" evidence="13">
    <location>
        <begin position="136"/>
        <end position="154"/>
    </location>
</feature>
<dbReference type="RefSeq" id="WP_082152357.1">
    <property type="nucleotide sequence ID" value="NZ_LFTY01000001.1"/>
</dbReference>
<dbReference type="PROSITE" id="PS51384">
    <property type="entry name" value="FAD_FR"/>
    <property type="match status" value="1"/>
</dbReference>
<dbReference type="Gene3D" id="3.40.50.80">
    <property type="entry name" value="Nucleotide-binding domain of ferredoxin-NADP reductase (FNR) module"/>
    <property type="match status" value="1"/>
</dbReference>
<keyword evidence="7" id="KW-0274">FAD</keyword>
<dbReference type="OrthoDB" id="9796486at2"/>
<dbReference type="SUPFAM" id="SSF63380">
    <property type="entry name" value="Riboflavin synthase domain-like"/>
    <property type="match status" value="1"/>
</dbReference>
<dbReference type="InterPro" id="IPR017927">
    <property type="entry name" value="FAD-bd_FR_type"/>
</dbReference>
<dbReference type="GO" id="GO:0046872">
    <property type="term" value="F:metal ion binding"/>
    <property type="evidence" value="ECO:0007669"/>
    <property type="project" value="UniProtKB-KW"/>
</dbReference>
<comment type="caution">
    <text evidence="15">The sequence shown here is derived from an EMBL/GenBank/DDBJ whole genome shotgun (WGS) entry which is preliminary data.</text>
</comment>
<keyword evidence="16" id="KW-1185">Reference proteome</keyword>
<sequence length="436" mass="47153">MSKLGLTILIVSVAVCAVLFANVPNVRDQVALFSQFIGASALILMAWAQLMATRLPVVEPLFGGLDRVYVLHKWSGILALAAILLHDTIDADMDGLGRETALVELGETLGELSLYGLLVLGVISVATFVPYHLWKWTHRVMGAFFVAGALHYLLELKPFSNFGDPVGLYVSAFCLLGLLAYVYTLLPETARRGRAYRVSSIDRTGGAAQISLASEGAPMRHAPGQFAIFSFRQTGLTEPHPYSLSAPPHADGALQITVKPLGDFTHRLLRDLKPGSAAQVQGPFGRFTRRSGGSAPELWIAGGIGITPFLAWAEALTDKDTAPVHLFWAVKSREEAPQLERIEAAAAAHPNLTLHLCVSAEGTRMTPEAVASAADMSQAKAWFCGPAPMRRSLAKALAKHGMTPRRFHYEEFEFRTGIGFKRLAASLGDRLATQKA</sequence>
<dbReference type="InterPro" id="IPR039261">
    <property type="entry name" value="FNR_nucleotide-bd"/>
</dbReference>